<evidence type="ECO:0000313" key="3">
    <source>
        <dbReference type="Proteomes" id="UP000471501"/>
    </source>
</evidence>
<keyword evidence="3" id="KW-1185">Reference proteome</keyword>
<comment type="caution">
    <text evidence="2">The sequence shown here is derived from an EMBL/GenBank/DDBJ whole genome shotgun (WGS) entry which is preliminary data.</text>
</comment>
<accession>A0A6I4NGU5</accession>
<name>A0A6I4NGU5_9FLAO</name>
<dbReference type="Pfam" id="PF00583">
    <property type="entry name" value="Acetyltransf_1"/>
    <property type="match status" value="1"/>
</dbReference>
<dbReference type="PANTHER" id="PTHR43415:SF5">
    <property type="entry name" value="ACETYLTRANSFERASE"/>
    <property type="match status" value="1"/>
</dbReference>
<dbReference type="GO" id="GO:0016747">
    <property type="term" value="F:acyltransferase activity, transferring groups other than amino-acyl groups"/>
    <property type="evidence" value="ECO:0007669"/>
    <property type="project" value="InterPro"/>
</dbReference>
<dbReference type="PANTHER" id="PTHR43415">
    <property type="entry name" value="SPERMIDINE N(1)-ACETYLTRANSFERASE"/>
    <property type="match status" value="1"/>
</dbReference>
<sequence>MKMIRLEKFDKIFYSELINSIKNAKDLMQFGGPEFTFPLTEEQINKTLSDKKRIAFRVVNAFDESTVGHCEIYFKDDSAKLGRILIIDEKQRGKGIGEQIVVLLLQFILENRKERNVELNVFDFNIGAIKCYEKVGFNINPDKKLTRKVDDEIWTAINMTIDLNWNNIGEKIKFKNR</sequence>
<dbReference type="PROSITE" id="PS51186">
    <property type="entry name" value="GNAT"/>
    <property type="match status" value="1"/>
</dbReference>
<keyword evidence="2" id="KW-0808">Transferase</keyword>
<evidence type="ECO:0000259" key="1">
    <source>
        <dbReference type="PROSITE" id="PS51186"/>
    </source>
</evidence>
<organism evidence="2 3">
    <name type="scientific">Flavobacterium hydrocarbonoxydans</name>
    <dbReference type="NCBI Taxonomy" id="2683249"/>
    <lineage>
        <taxon>Bacteria</taxon>
        <taxon>Pseudomonadati</taxon>
        <taxon>Bacteroidota</taxon>
        <taxon>Flavobacteriia</taxon>
        <taxon>Flavobacteriales</taxon>
        <taxon>Flavobacteriaceae</taxon>
        <taxon>Flavobacterium</taxon>
    </lineage>
</organism>
<proteinExistence type="predicted"/>
<dbReference type="InterPro" id="IPR016181">
    <property type="entry name" value="Acyl_CoA_acyltransferase"/>
</dbReference>
<dbReference type="RefSeq" id="WP_160373464.1">
    <property type="nucleotide sequence ID" value="NZ_WSTB01000002.1"/>
</dbReference>
<dbReference type="SUPFAM" id="SSF55729">
    <property type="entry name" value="Acyl-CoA N-acyltransferases (Nat)"/>
    <property type="match status" value="1"/>
</dbReference>
<dbReference type="Gene3D" id="3.40.630.30">
    <property type="match status" value="1"/>
</dbReference>
<dbReference type="EMBL" id="WSTB01000002">
    <property type="protein sequence ID" value="MWB93538.1"/>
    <property type="molecule type" value="Genomic_DNA"/>
</dbReference>
<dbReference type="InterPro" id="IPR000182">
    <property type="entry name" value="GNAT_dom"/>
</dbReference>
<gene>
    <name evidence="2" type="ORF">GON26_04145</name>
</gene>
<feature type="domain" description="N-acetyltransferase" evidence="1">
    <location>
        <begin position="12"/>
        <end position="164"/>
    </location>
</feature>
<dbReference type="CDD" id="cd04301">
    <property type="entry name" value="NAT_SF"/>
    <property type="match status" value="1"/>
</dbReference>
<dbReference type="AlphaFoldDB" id="A0A6I4NGU5"/>
<dbReference type="Proteomes" id="UP000471501">
    <property type="component" value="Unassembled WGS sequence"/>
</dbReference>
<reference evidence="2 3" key="1">
    <citation type="submission" date="2019-12" db="EMBL/GenBank/DDBJ databases">
        <authorList>
            <person name="Kim Y.S."/>
        </authorList>
    </citation>
    <scope>NUCLEOTIDE SEQUENCE [LARGE SCALE GENOMIC DNA]</scope>
    <source>
        <strain evidence="2 3">GA093</strain>
    </source>
</reference>
<protein>
    <submittedName>
        <fullName evidence="2">GNAT family N-acetyltransferase</fullName>
    </submittedName>
</protein>
<evidence type="ECO:0000313" key="2">
    <source>
        <dbReference type="EMBL" id="MWB93538.1"/>
    </source>
</evidence>